<evidence type="ECO:0000259" key="1">
    <source>
        <dbReference type="Pfam" id="PF06971"/>
    </source>
</evidence>
<dbReference type="GO" id="GO:0045892">
    <property type="term" value="P:negative regulation of DNA-templated transcription"/>
    <property type="evidence" value="ECO:0007669"/>
    <property type="project" value="InterPro"/>
</dbReference>
<dbReference type="AlphaFoldDB" id="X1DS76"/>
<dbReference type="EMBL" id="BART01039738">
    <property type="protein sequence ID" value="GAH23002.1"/>
    <property type="molecule type" value="Genomic_DNA"/>
</dbReference>
<dbReference type="InterPro" id="IPR036390">
    <property type="entry name" value="WH_DNA-bd_sf"/>
</dbReference>
<feature type="domain" description="Rex DNA-binding C-terminal" evidence="1">
    <location>
        <begin position="2"/>
        <end position="22"/>
    </location>
</feature>
<dbReference type="InterPro" id="IPR036388">
    <property type="entry name" value="WH-like_DNA-bd_sf"/>
</dbReference>
<dbReference type="InterPro" id="IPR009718">
    <property type="entry name" value="Rex_DNA-bd_C_dom"/>
</dbReference>
<feature type="non-terminal residue" evidence="2">
    <location>
        <position position="75"/>
    </location>
</feature>
<sequence>MVSSEKLAWLCQVNPAQVRKDLGYFGEFGVRGMGYDVIDLQAQIKKILAVNRYWNLSIAGIGTLGSALMKPQNIL</sequence>
<gene>
    <name evidence="2" type="ORF">S01H4_65129</name>
</gene>
<organism evidence="2">
    <name type="scientific">marine sediment metagenome</name>
    <dbReference type="NCBI Taxonomy" id="412755"/>
    <lineage>
        <taxon>unclassified sequences</taxon>
        <taxon>metagenomes</taxon>
        <taxon>ecological metagenomes</taxon>
    </lineage>
</organism>
<dbReference type="SUPFAM" id="SSF46785">
    <property type="entry name" value="Winged helix' DNA-binding domain"/>
    <property type="match status" value="1"/>
</dbReference>
<proteinExistence type="predicted"/>
<dbReference type="InterPro" id="IPR022876">
    <property type="entry name" value="Tscrpt_rep_Rex"/>
</dbReference>
<protein>
    <recommendedName>
        <fullName evidence="1">Rex DNA-binding C-terminal domain-containing protein</fullName>
    </recommendedName>
</protein>
<dbReference type="GO" id="GO:0051775">
    <property type="term" value="P:response to redox state"/>
    <property type="evidence" value="ECO:0007669"/>
    <property type="project" value="InterPro"/>
</dbReference>
<dbReference type="Pfam" id="PF06971">
    <property type="entry name" value="Put_DNA-bind_N"/>
    <property type="match status" value="1"/>
</dbReference>
<dbReference type="PANTHER" id="PTHR35786">
    <property type="entry name" value="REDOX-SENSING TRANSCRIPTIONAL REPRESSOR REX"/>
    <property type="match status" value="1"/>
</dbReference>
<evidence type="ECO:0000313" key="2">
    <source>
        <dbReference type="EMBL" id="GAH23002.1"/>
    </source>
</evidence>
<dbReference type="PANTHER" id="PTHR35786:SF1">
    <property type="entry name" value="REDOX-SENSING TRANSCRIPTIONAL REPRESSOR REX 1"/>
    <property type="match status" value="1"/>
</dbReference>
<accession>X1DS76</accession>
<reference evidence="2" key="1">
    <citation type="journal article" date="2014" name="Front. Microbiol.">
        <title>High frequency of phylogenetically diverse reductive dehalogenase-homologous genes in deep subseafloor sedimentary metagenomes.</title>
        <authorList>
            <person name="Kawai M."/>
            <person name="Futagami T."/>
            <person name="Toyoda A."/>
            <person name="Takaki Y."/>
            <person name="Nishi S."/>
            <person name="Hori S."/>
            <person name="Arai W."/>
            <person name="Tsubouchi T."/>
            <person name="Morono Y."/>
            <person name="Uchiyama I."/>
            <person name="Ito T."/>
            <person name="Fujiyama A."/>
            <person name="Inagaki F."/>
            <person name="Takami H."/>
        </authorList>
    </citation>
    <scope>NUCLEOTIDE SEQUENCE</scope>
    <source>
        <strain evidence="2">Expedition CK06-06</strain>
    </source>
</reference>
<name>X1DS76_9ZZZZ</name>
<comment type="caution">
    <text evidence="2">The sequence shown here is derived from an EMBL/GenBank/DDBJ whole genome shotgun (WGS) entry which is preliminary data.</text>
</comment>
<dbReference type="Gene3D" id="1.10.10.10">
    <property type="entry name" value="Winged helix-like DNA-binding domain superfamily/Winged helix DNA-binding domain"/>
    <property type="match status" value="1"/>
</dbReference>